<dbReference type="AlphaFoldDB" id="A0AAV7NSY5"/>
<proteinExistence type="predicted"/>
<comment type="caution">
    <text evidence="2">The sequence shown here is derived from an EMBL/GenBank/DDBJ whole genome shotgun (WGS) entry which is preliminary data.</text>
</comment>
<evidence type="ECO:0000313" key="2">
    <source>
        <dbReference type="EMBL" id="KAJ1117739.1"/>
    </source>
</evidence>
<organism evidence="2 3">
    <name type="scientific">Pleurodeles waltl</name>
    <name type="common">Iberian ribbed newt</name>
    <dbReference type="NCBI Taxonomy" id="8319"/>
    <lineage>
        <taxon>Eukaryota</taxon>
        <taxon>Metazoa</taxon>
        <taxon>Chordata</taxon>
        <taxon>Craniata</taxon>
        <taxon>Vertebrata</taxon>
        <taxon>Euteleostomi</taxon>
        <taxon>Amphibia</taxon>
        <taxon>Batrachia</taxon>
        <taxon>Caudata</taxon>
        <taxon>Salamandroidea</taxon>
        <taxon>Salamandridae</taxon>
        <taxon>Pleurodelinae</taxon>
        <taxon>Pleurodeles</taxon>
    </lineage>
</organism>
<gene>
    <name evidence="2" type="ORF">NDU88_005936</name>
</gene>
<reference evidence="2" key="1">
    <citation type="journal article" date="2022" name="bioRxiv">
        <title>Sequencing and chromosome-scale assembly of the giantPleurodeles waltlgenome.</title>
        <authorList>
            <person name="Brown T."/>
            <person name="Elewa A."/>
            <person name="Iarovenko S."/>
            <person name="Subramanian E."/>
            <person name="Araus A.J."/>
            <person name="Petzold A."/>
            <person name="Susuki M."/>
            <person name="Suzuki K.-i.T."/>
            <person name="Hayashi T."/>
            <person name="Toyoda A."/>
            <person name="Oliveira C."/>
            <person name="Osipova E."/>
            <person name="Leigh N.D."/>
            <person name="Simon A."/>
            <person name="Yun M.H."/>
        </authorList>
    </citation>
    <scope>NUCLEOTIDE SEQUENCE</scope>
    <source>
        <strain evidence="2">20211129_DDA</strain>
        <tissue evidence="2">Liver</tissue>
    </source>
</reference>
<protein>
    <recommendedName>
        <fullName evidence="1">Lamina-associated polypeptide 2 alpha C-terminal domain-containing protein</fullName>
    </recommendedName>
</protein>
<name>A0AAV7NSY5_PLEWA</name>
<sequence length="175" mass="19247">MAQVLPDSVPIDSFVTRLVGRTSLAEDAVIRDSVDKKVDVSLKKTYAGMHLALWADIYGTYVVQSLLCDIKVLNNALDGSSDCSELMSLIERQVEFLSDISFYVVRASALVEGACVSACRNLVLRDWKMDAAQCASALRLPFQGNVLFGAELEEKLHELFKEKKHSSSLQSSLGD</sequence>
<dbReference type="InterPro" id="IPR021623">
    <property type="entry name" value="LAP2alpha_C"/>
</dbReference>
<dbReference type="Proteomes" id="UP001066276">
    <property type="component" value="Chromosome 8"/>
</dbReference>
<keyword evidence="3" id="KW-1185">Reference proteome</keyword>
<evidence type="ECO:0000259" key="1">
    <source>
        <dbReference type="Pfam" id="PF11560"/>
    </source>
</evidence>
<feature type="domain" description="Lamina-associated polypeptide 2 alpha C-terminal" evidence="1">
    <location>
        <begin position="26"/>
        <end position="153"/>
    </location>
</feature>
<dbReference type="Gene3D" id="1.10.287.3160">
    <property type="match status" value="1"/>
</dbReference>
<dbReference type="Pfam" id="PF11560">
    <property type="entry name" value="LAP2alpha"/>
    <property type="match status" value="1"/>
</dbReference>
<dbReference type="EMBL" id="JANPWB010000012">
    <property type="protein sequence ID" value="KAJ1117739.1"/>
    <property type="molecule type" value="Genomic_DNA"/>
</dbReference>
<evidence type="ECO:0000313" key="3">
    <source>
        <dbReference type="Proteomes" id="UP001066276"/>
    </source>
</evidence>
<accession>A0AAV7NSY5</accession>